<name>A0A1Z1MD34_9FLOR</name>
<comment type="function">
    <text evidence="1">Binds 5S rRNA, forms part of the central protuberance of the 50S subunit.</text>
</comment>
<dbReference type="CDD" id="cd00432">
    <property type="entry name" value="Ribosomal_L18_L5e"/>
    <property type="match status" value="1"/>
</dbReference>
<dbReference type="InterPro" id="IPR004389">
    <property type="entry name" value="Ribosomal_uL18_bac-type"/>
</dbReference>
<dbReference type="NCBIfam" id="TIGR00060">
    <property type="entry name" value="L18_bact"/>
    <property type="match status" value="1"/>
</dbReference>
<protein>
    <recommendedName>
        <fullName evidence="8">Large ribosomal subunit protein uL18c</fullName>
    </recommendedName>
    <alternativeName>
        <fullName evidence="9">50S ribosomal protein L18, chloroplastic</fullName>
    </alternativeName>
</protein>
<evidence type="ECO:0000313" key="10">
    <source>
        <dbReference type="EMBL" id="ARW63782.1"/>
    </source>
</evidence>
<accession>A0A1Z1MD34</accession>
<comment type="similarity">
    <text evidence="2">Belongs to the universal ribosomal protein uL18 family.</text>
</comment>
<geneLocation type="chloroplast" evidence="10"/>
<dbReference type="SUPFAM" id="SSF53137">
    <property type="entry name" value="Translational machinery components"/>
    <property type="match status" value="1"/>
</dbReference>
<organism evidence="10">
    <name type="scientific">Chondria sp.</name>
    <name type="common">in: red algae</name>
    <dbReference type="NCBI Taxonomy" id="1982705"/>
    <lineage>
        <taxon>Eukaryota</taxon>
        <taxon>Rhodophyta</taxon>
        <taxon>Florideophyceae</taxon>
        <taxon>Rhodymeniophycidae</taxon>
        <taxon>Ceramiales</taxon>
        <taxon>Rhodomelaceae</taxon>
        <taxon>Chondrieae</taxon>
        <taxon>Chondria</taxon>
    </lineage>
</organism>
<evidence type="ECO:0000256" key="4">
    <source>
        <dbReference type="ARBA" id="ARBA00022730"/>
    </source>
</evidence>
<evidence type="ECO:0000256" key="9">
    <source>
        <dbReference type="ARBA" id="ARBA00035346"/>
    </source>
</evidence>
<keyword evidence="4" id="KW-0699">rRNA-binding</keyword>
<evidence type="ECO:0000256" key="8">
    <source>
        <dbReference type="ARBA" id="ARBA00035303"/>
    </source>
</evidence>
<dbReference type="GO" id="GO:0006412">
    <property type="term" value="P:translation"/>
    <property type="evidence" value="ECO:0007669"/>
    <property type="project" value="InterPro"/>
</dbReference>
<comment type="subunit">
    <text evidence="3">Part of the 50S ribosomal subunit; contacts the 5S rRNA.</text>
</comment>
<evidence type="ECO:0000256" key="6">
    <source>
        <dbReference type="ARBA" id="ARBA00022980"/>
    </source>
</evidence>
<keyword evidence="7" id="KW-0687">Ribonucleoprotein</keyword>
<dbReference type="Gene3D" id="3.30.420.100">
    <property type="match status" value="1"/>
</dbReference>
<evidence type="ECO:0000256" key="7">
    <source>
        <dbReference type="ARBA" id="ARBA00023274"/>
    </source>
</evidence>
<reference evidence="10" key="1">
    <citation type="journal article" date="2017" name="J. Phycol.">
        <title>Analysis of chloroplast genomes and a supermatrix inform reclassification of the Rhodomelaceae (Rhodophyta).</title>
        <authorList>
            <person name="Diaz-Tapia P."/>
            <person name="Maggs C.A."/>
            <person name="West J.A."/>
            <person name="Verbruggen H."/>
        </authorList>
    </citation>
    <scope>NUCLEOTIDE SEQUENCE</scope>
    <source>
        <strain evidence="10">PD620</strain>
    </source>
</reference>
<dbReference type="GO" id="GO:0008097">
    <property type="term" value="F:5S rRNA binding"/>
    <property type="evidence" value="ECO:0007669"/>
    <property type="project" value="TreeGrafter"/>
</dbReference>
<dbReference type="PANTHER" id="PTHR12899">
    <property type="entry name" value="39S RIBOSOMAL PROTEIN L18, MITOCHONDRIAL"/>
    <property type="match status" value="1"/>
</dbReference>
<dbReference type="EMBL" id="MF101429">
    <property type="protein sequence ID" value="ARW63782.1"/>
    <property type="molecule type" value="Genomic_DNA"/>
</dbReference>
<evidence type="ECO:0000256" key="3">
    <source>
        <dbReference type="ARBA" id="ARBA00011505"/>
    </source>
</evidence>
<keyword evidence="10" id="KW-0934">Plastid</keyword>
<dbReference type="InterPro" id="IPR005484">
    <property type="entry name" value="Ribosomal_uL18_bac/plant/anim"/>
</dbReference>
<dbReference type="GO" id="GO:0003735">
    <property type="term" value="F:structural constituent of ribosome"/>
    <property type="evidence" value="ECO:0007669"/>
    <property type="project" value="InterPro"/>
</dbReference>
<gene>
    <name evidence="10" type="primary">rpl18</name>
</gene>
<dbReference type="GO" id="GO:0022625">
    <property type="term" value="C:cytosolic large ribosomal subunit"/>
    <property type="evidence" value="ECO:0007669"/>
    <property type="project" value="TreeGrafter"/>
</dbReference>
<proteinExistence type="inferred from homology"/>
<dbReference type="AlphaFoldDB" id="A0A1Z1MD34"/>
<keyword evidence="6 10" id="KW-0689">Ribosomal protein</keyword>
<keyword evidence="5" id="KW-0694">RNA-binding</keyword>
<keyword evidence="10" id="KW-0150">Chloroplast</keyword>
<sequence length="102" mass="11416">MRNKNFKTPKLYIFKSNKHIYAQVIDQENNKVITSSSTLSTEIKNGLKYVKNCKTAAVVGENIASKLKQLGISEIIFDRGKNIYHGQIKALADATRGQGIIF</sequence>
<dbReference type="InterPro" id="IPR057268">
    <property type="entry name" value="Ribosomal_L18"/>
</dbReference>
<evidence type="ECO:0000256" key="2">
    <source>
        <dbReference type="ARBA" id="ARBA00007116"/>
    </source>
</evidence>
<dbReference type="Pfam" id="PF00861">
    <property type="entry name" value="Ribosomal_L18p"/>
    <property type="match status" value="1"/>
</dbReference>
<evidence type="ECO:0000256" key="5">
    <source>
        <dbReference type="ARBA" id="ARBA00022884"/>
    </source>
</evidence>
<dbReference type="PANTHER" id="PTHR12899:SF3">
    <property type="entry name" value="LARGE RIBOSOMAL SUBUNIT PROTEIN UL18M"/>
    <property type="match status" value="1"/>
</dbReference>
<evidence type="ECO:0000256" key="1">
    <source>
        <dbReference type="ARBA" id="ARBA00003898"/>
    </source>
</evidence>